<dbReference type="PANTHER" id="PTHR33258">
    <property type="entry name" value="TRANSPOSASE INSL FOR INSERTION SEQUENCE ELEMENT IS186A-RELATED"/>
    <property type="match status" value="1"/>
</dbReference>
<dbReference type="GO" id="GO:0006313">
    <property type="term" value="P:DNA transposition"/>
    <property type="evidence" value="ECO:0007669"/>
    <property type="project" value="InterPro"/>
</dbReference>
<dbReference type="Proteomes" id="UP000767446">
    <property type="component" value="Unassembled WGS sequence"/>
</dbReference>
<evidence type="ECO:0000313" key="2">
    <source>
        <dbReference type="EMBL" id="MBR8827522.1"/>
    </source>
</evidence>
<sequence length="99" mass="12086">MKESEVNDEEIGEIYRKRWGRETLWKLLKMPLKLDKLITKNENGIRRQIYSCLIGYILLQLIDIPEEIGKKSLDKLRYLQSFMSENISYIHWFRRMNYT</sequence>
<proteinExistence type="predicted"/>
<dbReference type="GO" id="GO:0004803">
    <property type="term" value="F:transposase activity"/>
    <property type="evidence" value="ECO:0007669"/>
    <property type="project" value="InterPro"/>
</dbReference>
<dbReference type="AlphaFoldDB" id="A0A941GSX7"/>
<name>A0A941GSX7_9CHRO</name>
<comment type="caution">
    <text evidence="2">The sequence shown here is derived from an EMBL/GenBank/DDBJ whole genome shotgun (WGS) entry which is preliminary data.</text>
</comment>
<dbReference type="InterPro" id="IPR002559">
    <property type="entry name" value="Transposase_11"/>
</dbReference>
<dbReference type="SUPFAM" id="SSF53098">
    <property type="entry name" value="Ribonuclease H-like"/>
    <property type="match status" value="1"/>
</dbReference>
<protein>
    <submittedName>
        <fullName evidence="2">Transposase</fullName>
    </submittedName>
</protein>
<evidence type="ECO:0000259" key="1">
    <source>
        <dbReference type="Pfam" id="PF01609"/>
    </source>
</evidence>
<dbReference type="EMBL" id="JADQBC010000033">
    <property type="protein sequence ID" value="MBR8827522.1"/>
    <property type="molecule type" value="Genomic_DNA"/>
</dbReference>
<dbReference type="InterPro" id="IPR012337">
    <property type="entry name" value="RNaseH-like_sf"/>
</dbReference>
<dbReference type="GO" id="GO:0003677">
    <property type="term" value="F:DNA binding"/>
    <property type="evidence" value="ECO:0007669"/>
    <property type="project" value="InterPro"/>
</dbReference>
<evidence type="ECO:0000313" key="3">
    <source>
        <dbReference type="Proteomes" id="UP000767446"/>
    </source>
</evidence>
<dbReference type="Pfam" id="PF01609">
    <property type="entry name" value="DDE_Tnp_1"/>
    <property type="match status" value="1"/>
</dbReference>
<feature type="domain" description="Transposase IS4-like" evidence="1">
    <location>
        <begin position="4"/>
        <end position="58"/>
    </location>
</feature>
<gene>
    <name evidence="2" type="ORF">DSM107014_06370</name>
</gene>
<reference evidence="2" key="1">
    <citation type="submission" date="2021-02" db="EMBL/GenBank/DDBJ databases">
        <title>Metagenome analyses of Stigonema ocellatum DSM 106950, Chlorogloea purpurea SAG 13.99 and Gomphosphaeria aponina DSM 107014.</title>
        <authorList>
            <person name="Marter P."/>
            <person name="Huang S."/>
        </authorList>
    </citation>
    <scope>NUCLEOTIDE SEQUENCE</scope>
    <source>
        <strain evidence="2">JP213</strain>
    </source>
</reference>
<organism evidence="2 3">
    <name type="scientific">Gomphosphaeria aponina SAG 52.96 = DSM 107014</name>
    <dbReference type="NCBI Taxonomy" id="1521640"/>
    <lineage>
        <taxon>Bacteria</taxon>
        <taxon>Bacillati</taxon>
        <taxon>Cyanobacteriota</taxon>
        <taxon>Cyanophyceae</taxon>
        <taxon>Oscillatoriophycideae</taxon>
        <taxon>Chroococcales</taxon>
        <taxon>Gomphosphaeriaceae</taxon>
        <taxon>Gomphosphaeria</taxon>
    </lineage>
</organism>
<accession>A0A941GSX7</accession>
<dbReference type="PANTHER" id="PTHR33258:SF1">
    <property type="entry name" value="TRANSPOSASE INSL FOR INSERTION SEQUENCE ELEMENT IS186A-RELATED"/>
    <property type="match status" value="1"/>
</dbReference>